<comment type="caution">
    <text evidence="2">The sequence shown here is derived from an EMBL/GenBank/DDBJ whole genome shotgun (WGS) entry which is preliminary data.</text>
</comment>
<dbReference type="AlphaFoldDB" id="A0A7V8T106"/>
<sequence>MRRSFIIQILCVCASGAVFLGFVFEQRLKTADEYRRQVRLTLEEAKRIREQVILPHDDKVSAGQNLKAALEKFGLSAQEAAGASAAAQHAFNLRRLRAGNTITVGRSAEGRLREIDYKIDSDRMLTIVPEEGGFTARVS</sequence>
<keyword evidence="1" id="KW-0812">Transmembrane</keyword>
<dbReference type="EMBL" id="JACDQQ010002899">
    <property type="protein sequence ID" value="MBA0089252.1"/>
    <property type="molecule type" value="Genomic_DNA"/>
</dbReference>
<keyword evidence="1" id="KW-0472">Membrane</keyword>
<gene>
    <name evidence="2" type="ORF">HRJ53_30040</name>
</gene>
<evidence type="ECO:0000256" key="1">
    <source>
        <dbReference type="SAM" id="Phobius"/>
    </source>
</evidence>
<name>A0A7V8T106_9BACT</name>
<protein>
    <submittedName>
        <fullName evidence="2">Uncharacterized protein</fullName>
    </submittedName>
</protein>
<reference evidence="2" key="1">
    <citation type="submission" date="2020-06" db="EMBL/GenBank/DDBJ databases">
        <title>Legume-microbial interactions unlock mineral nutrients during tropical forest succession.</title>
        <authorList>
            <person name="Epihov D.Z."/>
        </authorList>
    </citation>
    <scope>NUCLEOTIDE SEQUENCE [LARGE SCALE GENOMIC DNA]</scope>
    <source>
        <strain evidence="2">Pan2503</strain>
    </source>
</reference>
<keyword evidence="3" id="KW-1185">Reference proteome</keyword>
<feature type="non-terminal residue" evidence="2">
    <location>
        <position position="139"/>
    </location>
</feature>
<dbReference type="Proteomes" id="UP000567293">
    <property type="component" value="Unassembled WGS sequence"/>
</dbReference>
<proteinExistence type="predicted"/>
<evidence type="ECO:0000313" key="3">
    <source>
        <dbReference type="Proteomes" id="UP000567293"/>
    </source>
</evidence>
<keyword evidence="1" id="KW-1133">Transmembrane helix</keyword>
<organism evidence="2 3">
    <name type="scientific">Candidatus Acidiferrum panamense</name>
    <dbReference type="NCBI Taxonomy" id="2741543"/>
    <lineage>
        <taxon>Bacteria</taxon>
        <taxon>Pseudomonadati</taxon>
        <taxon>Acidobacteriota</taxon>
        <taxon>Terriglobia</taxon>
        <taxon>Candidatus Acidiferrales</taxon>
        <taxon>Candidatus Acidiferrum</taxon>
    </lineage>
</organism>
<feature type="transmembrane region" description="Helical" evidence="1">
    <location>
        <begin position="6"/>
        <end position="24"/>
    </location>
</feature>
<accession>A0A7V8T106</accession>
<dbReference type="Gene3D" id="3.10.450.350">
    <property type="match status" value="1"/>
</dbReference>
<evidence type="ECO:0000313" key="2">
    <source>
        <dbReference type="EMBL" id="MBA0089252.1"/>
    </source>
</evidence>